<dbReference type="Proteomes" id="UP001267290">
    <property type="component" value="Unassembled WGS sequence"/>
</dbReference>
<comment type="caution">
    <text evidence="1">The sequence shown here is derived from an EMBL/GenBank/DDBJ whole genome shotgun (WGS) entry which is preliminary data.</text>
</comment>
<evidence type="ECO:0000313" key="2">
    <source>
        <dbReference type="Proteomes" id="UP001267290"/>
    </source>
</evidence>
<reference evidence="1 2" key="1">
    <citation type="submission" date="2023-07" db="EMBL/GenBank/DDBJ databases">
        <title>Sorghum-associated microbial communities from plants grown in Nebraska, USA.</title>
        <authorList>
            <person name="Schachtman D."/>
        </authorList>
    </citation>
    <scope>NUCLEOTIDE SEQUENCE [LARGE SCALE GENOMIC DNA]</scope>
    <source>
        <strain evidence="1 2">CC258</strain>
    </source>
</reference>
<sequence>MSLSAIKDTIDFHEMTVVHFNESYILVQILVVYLDGYVRIDMILEMIIFCKLLSMKIHRSFITYSFYGMDDSGLQLYCKQ</sequence>
<dbReference type="EMBL" id="JAVDSB010000024">
    <property type="protein sequence ID" value="MDR6555150.1"/>
    <property type="molecule type" value="Genomic_DNA"/>
</dbReference>
<gene>
    <name evidence="1" type="ORF">J2736_006404</name>
</gene>
<name>A0ABU1P5W8_9BACL</name>
<protein>
    <submittedName>
        <fullName evidence="1">Uncharacterized protein</fullName>
    </submittedName>
</protein>
<organism evidence="1 2">
    <name type="scientific">Paenibacillus qinlingensis</name>
    <dbReference type="NCBI Taxonomy" id="1837343"/>
    <lineage>
        <taxon>Bacteria</taxon>
        <taxon>Bacillati</taxon>
        <taxon>Bacillota</taxon>
        <taxon>Bacilli</taxon>
        <taxon>Bacillales</taxon>
        <taxon>Paenibacillaceae</taxon>
        <taxon>Paenibacillus</taxon>
    </lineage>
</organism>
<accession>A0ABU1P5W8</accession>
<proteinExistence type="predicted"/>
<evidence type="ECO:0000313" key="1">
    <source>
        <dbReference type="EMBL" id="MDR6555150.1"/>
    </source>
</evidence>
<dbReference type="RefSeq" id="WP_310502537.1">
    <property type="nucleotide sequence ID" value="NZ_JAVDSB010000024.1"/>
</dbReference>
<keyword evidence="2" id="KW-1185">Reference proteome</keyword>